<comment type="caution">
    <text evidence="2">The sequence shown here is derived from an EMBL/GenBank/DDBJ whole genome shotgun (WGS) entry which is preliminary data.</text>
</comment>
<dbReference type="SUPFAM" id="SSF52266">
    <property type="entry name" value="SGNH hydrolase"/>
    <property type="match status" value="1"/>
</dbReference>
<feature type="domain" description="SGNH hydrolase-type esterase" evidence="1">
    <location>
        <begin position="10"/>
        <end position="203"/>
    </location>
</feature>
<evidence type="ECO:0000313" key="2">
    <source>
        <dbReference type="EMBL" id="MCZ4551809.1"/>
    </source>
</evidence>
<organism evidence="2 3">
    <name type="scientific">Gordonia rubripertincta</name>
    <name type="common">Rhodococcus corallinus</name>
    <dbReference type="NCBI Taxonomy" id="36822"/>
    <lineage>
        <taxon>Bacteria</taxon>
        <taxon>Bacillati</taxon>
        <taxon>Actinomycetota</taxon>
        <taxon>Actinomycetes</taxon>
        <taxon>Mycobacteriales</taxon>
        <taxon>Gordoniaceae</taxon>
        <taxon>Gordonia</taxon>
    </lineage>
</organism>
<name>A0ABT4MXQ9_GORRU</name>
<dbReference type="InterPro" id="IPR013830">
    <property type="entry name" value="SGNH_hydro"/>
</dbReference>
<keyword evidence="3" id="KW-1185">Reference proteome</keyword>
<dbReference type="InterPro" id="IPR036514">
    <property type="entry name" value="SGNH_hydro_sf"/>
</dbReference>
<protein>
    <submittedName>
        <fullName evidence="2">GDSL-type esterase/lipase family protein</fullName>
    </submittedName>
</protein>
<dbReference type="EMBL" id="JAPWIE010000005">
    <property type="protein sequence ID" value="MCZ4551809.1"/>
    <property type="molecule type" value="Genomic_DNA"/>
</dbReference>
<evidence type="ECO:0000259" key="1">
    <source>
        <dbReference type="Pfam" id="PF13472"/>
    </source>
</evidence>
<reference evidence="2" key="1">
    <citation type="submission" date="2022-12" db="EMBL/GenBank/DDBJ databases">
        <authorList>
            <person name="Krivoruchko A.V."/>
            <person name="Elkin A."/>
        </authorList>
    </citation>
    <scope>NUCLEOTIDE SEQUENCE</scope>
    <source>
        <strain evidence="2">IEGM 1388</strain>
    </source>
</reference>
<dbReference type="RefSeq" id="WP_374693955.1">
    <property type="nucleotide sequence ID" value="NZ_JAPWIE010000005.1"/>
</dbReference>
<accession>A0ABT4MXQ9</accession>
<sequence>MPTSIRKVLCFGSSSMYGYGDALGWHGWAGRLQTEFHRSNLDQDPYTQPLAAFYNLSIIGSTAERLSRQIPRDIAARSPKTKLMLNILSIGLNDSAVYKSGGAVVSLDKYTSALEEVALFATAGGAKAIFIGITTFEEKKCYDFRGKGISYLKDRALEFEDAAAAVFGKHLIPSVPLFNASLESDFDSMLSPDGLHPNFDGHEWIYARVAPTVKELWT</sequence>
<proteinExistence type="predicted"/>
<dbReference type="Proteomes" id="UP001067235">
    <property type="component" value="Unassembled WGS sequence"/>
</dbReference>
<dbReference type="Gene3D" id="3.40.50.1110">
    <property type="entry name" value="SGNH hydrolase"/>
    <property type="match status" value="1"/>
</dbReference>
<gene>
    <name evidence="2" type="ORF">O4213_17600</name>
</gene>
<evidence type="ECO:0000313" key="3">
    <source>
        <dbReference type="Proteomes" id="UP001067235"/>
    </source>
</evidence>
<dbReference type="Pfam" id="PF13472">
    <property type="entry name" value="Lipase_GDSL_2"/>
    <property type="match status" value="1"/>
</dbReference>